<dbReference type="Pfam" id="PF19786">
    <property type="entry name" value="DUF6270"/>
    <property type="match status" value="1"/>
</dbReference>
<dbReference type="InterPro" id="IPR029058">
    <property type="entry name" value="AB_hydrolase_fold"/>
</dbReference>
<evidence type="ECO:0000313" key="1">
    <source>
        <dbReference type="EMBL" id="KKO07674.1"/>
    </source>
</evidence>
<dbReference type="EMBL" id="LAZR01000012">
    <property type="protein sequence ID" value="KKO07674.1"/>
    <property type="molecule type" value="Genomic_DNA"/>
</dbReference>
<accession>A0A0F9YSI6</accession>
<proteinExistence type="predicted"/>
<name>A0A0F9YSI6_9ZZZZ</name>
<dbReference type="InterPro" id="IPR046237">
    <property type="entry name" value="DUF6270"/>
</dbReference>
<protein>
    <recommendedName>
        <fullName evidence="2">Heparin-sulfate lyase N-terminal domain-containing protein</fullName>
    </recommendedName>
</protein>
<dbReference type="AlphaFoldDB" id="A0A0F9YSI6"/>
<reference evidence="1" key="1">
    <citation type="journal article" date="2015" name="Nature">
        <title>Complex archaea that bridge the gap between prokaryotes and eukaryotes.</title>
        <authorList>
            <person name="Spang A."/>
            <person name="Saw J.H."/>
            <person name="Jorgensen S.L."/>
            <person name="Zaremba-Niedzwiedzka K."/>
            <person name="Martijn J."/>
            <person name="Lind A.E."/>
            <person name="van Eijk R."/>
            <person name="Schleper C."/>
            <person name="Guy L."/>
            <person name="Ettema T.J."/>
        </authorList>
    </citation>
    <scope>NUCLEOTIDE SEQUENCE</scope>
</reference>
<gene>
    <name evidence="1" type="ORF">LCGC14_0056310</name>
</gene>
<dbReference type="InterPro" id="IPR008929">
    <property type="entry name" value="Chondroitin_lyas"/>
</dbReference>
<comment type="caution">
    <text evidence="1">The sequence shown here is derived from an EMBL/GenBank/DDBJ whole genome shotgun (WGS) entry which is preliminary data.</text>
</comment>
<dbReference type="SUPFAM" id="SSF53474">
    <property type="entry name" value="alpha/beta-Hydrolases"/>
    <property type="match status" value="1"/>
</dbReference>
<evidence type="ECO:0008006" key="2">
    <source>
        <dbReference type="Google" id="ProtNLM"/>
    </source>
</evidence>
<sequence>MSSFLNVLIFGSCVSRDFFEITAEKKIKLVDYYARSSFASISASPIKDDDLTERVESKWQRSMIERDLGKNIIKDLEVKDFDIILVDFIDERFNLAKVFSSVCTISTEYKKYQNKSKYKSIAFDSDEKFELWKAGIDKFLSTLIKINALDKLRVSKVYWATEIEGEGRFSDEYYDYIKRNNIMLDKMYLYLEEKVNINQFIFYPEKTLMAAQKHKWGVQPFHYVNDFYFYTKKSLEINVVTSREKENIKSNAGKVFPDLLSAYRSVKVGEFFINKDGVMYPFKWDMTKGKNSPIIFFTPGRTIRGKPMPVFQRSRYFEFLKEYNCISCFDPTLFKDSEMNLAWFQGEKKRFYALEIASLWKEFVKVMNFDPTKILYYGSSGGGILGFYLAKNTPNSTLYMSNVQTDVRHYDPKTLKKLIEVSFDNDSGYVEQAGDKQNRFTINGHSGPFHLIYSQNKVDNFHYEHHYKKWRLSTELTYFKSVCFIEYEDVETGHGPLNTESEIGIIRAIIEGVDYSAFFPAHSIENIYPEKKKQDEKIINLKHYAYPDFELSFPINWNQDPYLSKNWKHNLNSLRWLHVFDKELKEKVIQDFYSFNIEKKIKNPYFNTRRGDHTISLRIEALIGFMEDFKELPSVLDKIEKILKNDVASLLKGDVYQINNHGLMADVAIIKAINAGVNFFPGLNDIVHDRLINTLSSMYDEEGVCLEHSISYQEYNLLILSEVKKILPAKSIALSVINRVVEKSREVLGFHLLKNKQYIPIGDSFRVPNEKILKETYGDNDSLEELLPFSSKVGTFFSKSGYFIYKSSDGLTHLSLVSGWHSHVHKQNDELSIFLYHKDHIIFDDPGYTEFRPWGEILELKSETWHSNFIVENKEWSDMVEKPSGSKIELISDSPLSVVAEHSRNKKLISSRNLIIEDNIILIKDCISGEDVSGEVTKHKFMISEVVAYINHNSVSLHSKTNDLEIAKIEAIGSGTWNIKEGKRVCSDRKVVEVCNLLVFTSFSKSKDFKVTLY</sequence>
<organism evidence="1">
    <name type="scientific">marine sediment metagenome</name>
    <dbReference type="NCBI Taxonomy" id="412755"/>
    <lineage>
        <taxon>unclassified sequences</taxon>
        <taxon>metagenomes</taxon>
        <taxon>ecological metagenomes</taxon>
    </lineage>
</organism>
<dbReference type="Gene3D" id="2.70.98.70">
    <property type="match status" value="1"/>
</dbReference>
<dbReference type="Gene3D" id="1.50.10.100">
    <property type="entry name" value="Chondroitin AC/alginate lyase"/>
    <property type="match status" value="1"/>
</dbReference>